<dbReference type="EMBL" id="HBUE01021600">
    <property type="protein sequence ID" value="CAG6452930.1"/>
    <property type="molecule type" value="Transcribed_RNA"/>
</dbReference>
<protein>
    <submittedName>
        <fullName evidence="2">(northern house mosquito) hypothetical protein</fullName>
    </submittedName>
</protein>
<evidence type="ECO:0000313" key="2">
    <source>
        <dbReference type="EMBL" id="CAG6452930.1"/>
    </source>
</evidence>
<dbReference type="EMBL" id="HBUE01021599">
    <property type="protein sequence ID" value="CAG6452929.1"/>
    <property type="molecule type" value="Transcribed_RNA"/>
</dbReference>
<feature type="compositionally biased region" description="Basic and acidic residues" evidence="1">
    <location>
        <begin position="167"/>
        <end position="176"/>
    </location>
</feature>
<accession>A0A8D8AAJ4</accession>
<proteinExistence type="predicted"/>
<feature type="region of interest" description="Disordered" evidence="1">
    <location>
        <begin position="165"/>
        <end position="187"/>
    </location>
</feature>
<organism evidence="2">
    <name type="scientific">Culex pipiens</name>
    <name type="common">House mosquito</name>
    <dbReference type="NCBI Taxonomy" id="7175"/>
    <lineage>
        <taxon>Eukaryota</taxon>
        <taxon>Metazoa</taxon>
        <taxon>Ecdysozoa</taxon>
        <taxon>Arthropoda</taxon>
        <taxon>Hexapoda</taxon>
        <taxon>Insecta</taxon>
        <taxon>Pterygota</taxon>
        <taxon>Neoptera</taxon>
        <taxon>Endopterygota</taxon>
        <taxon>Diptera</taxon>
        <taxon>Nematocera</taxon>
        <taxon>Culicoidea</taxon>
        <taxon>Culicidae</taxon>
        <taxon>Culicinae</taxon>
        <taxon>Culicini</taxon>
        <taxon>Culex</taxon>
        <taxon>Culex</taxon>
    </lineage>
</organism>
<dbReference type="AlphaFoldDB" id="A0A8D8AAJ4"/>
<sequence length="187" mass="22015">MKHRAVLQQQFKQKQKPTENKSKCFDMKFIVIVIDEDYTSLKRKKRKQIENKTKRRHKIIESEKLDEEEKLVINNSECNWPHQHPSVTSPTTVCRSDKLTHNKTQTHTQTHSSSHSHLSNRISAEPYEGSVCCTHTRKPQLKNKTKQTSRNRYTTQQLLTLACREATTNRKQEFKQNKKTTRTTSNP</sequence>
<evidence type="ECO:0000256" key="1">
    <source>
        <dbReference type="SAM" id="MobiDB-lite"/>
    </source>
</evidence>
<name>A0A8D8AAJ4_CULPI</name>
<reference evidence="2" key="1">
    <citation type="submission" date="2021-05" db="EMBL/GenBank/DDBJ databases">
        <authorList>
            <person name="Alioto T."/>
            <person name="Alioto T."/>
            <person name="Gomez Garrido J."/>
        </authorList>
    </citation>
    <scope>NUCLEOTIDE SEQUENCE</scope>
</reference>